<protein>
    <submittedName>
        <fullName evidence="2">Uncharacterized protein</fullName>
    </submittedName>
</protein>
<feature type="compositionally biased region" description="Polar residues" evidence="1">
    <location>
        <begin position="1"/>
        <end position="16"/>
    </location>
</feature>
<feature type="region of interest" description="Disordered" evidence="1">
    <location>
        <begin position="1"/>
        <end position="106"/>
    </location>
</feature>
<dbReference type="Proteomes" id="UP001633002">
    <property type="component" value="Unassembled WGS sequence"/>
</dbReference>
<proteinExistence type="predicted"/>
<evidence type="ECO:0000313" key="3">
    <source>
        <dbReference type="Proteomes" id="UP001633002"/>
    </source>
</evidence>
<keyword evidence="3" id="KW-1185">Reference proteome</keyword>
<evidence type="ECO:0000313" key="2">
    <source>
        <dbReference type="EMBL" id="KAL3701625.1"/>
    </source>
</evidence>
<feature type="compositionally biased region" description="Polar residues" evidence="1">
    <location>
        <begin position="80"/>
        <end position="91"/>
    </location>
</feature>
<name>A0ABD3ID41_9MARC</name>
<comment type="caution">
    <text evidence="2">The sequence shown here is derived from an EMBL/GenBank/DDBJ whole genome shotgun (WGS) entry which is preliminary data.</text>
</comment>
<sequence length="174" mass="19473">MESFGKQNQDANQIPKASNGGGEEANDGFTVVPGSRRTPLRKQAASSSNRFDALKSLNEKDDENEEQEAVGASSIRYNAHQKSSNPATTKDNSGEPENMEGDPLKLSQLEAEAMDITKEKESWRKQPNPRRLQKLKEELMMGIGQEELRFSIRTSHLRIRDGAEPWELADKFSP</sequence>
<accession>A0ABD3ID41</accession>
<dbReference type="EMBL" id="JBJQOH010000001">
    <property type="protein sequence ID" value="KAL3701625.1"/>
    <property type="molecule type" value="Genomic_DNA"/>
</dbReference>
<organism evidence="2 3">
    <name type="scientific">Riccia sorocarpa</name>
    <dbReference type="NCBI Taxonomy" id="122646"/>
    <lineage>
        <taxon>Eukaryota</taxon>
        <taxon>Viridiplantae</taxon>
        <taxon>Streptophyta</taxon>
        <taxon>Embryophyta</taxon>
        <taxon>Marchantiophyta</taxon>
        <taxon>Marchantiopsida</taxon>
        <taxon>Marchantiidae</taxon>
        <taxon>Marchantiales</taxon>
        <taxon>Ricciaceae</taxon>
        <taxon>Riccia</taxon>
    </lineage>
</organism>
<dbReference type="AlphaFoldDB" id="A0ABD3ID41"/>
<gene>
    <name evidence="2" type="ORF">R1sor_019647</name>
</gene>
<evidence type="ECO:0000256" key="1">
    <source>
        <dbReference type="SAM" id="MobiDB-lite"/>
    </source>
</evidence>
<reference evidence="2 3" key="1">
    <citation type="submission" date="2024-09" db="EMBL/GenBank/DDBJ databases">
        <title>Chromosome-scale assembly of Riccia sorocarpa.</title>
        <authorList>
            <person name="Paukszto L."/>
        </authorList>
    </citation>
    <scope>NUCLEOTIDE SEQUENCE [LARGE SCALE GENOMIC DNA]</scope>
    <source>
        <strain evidence="2">LP-2024</strain>
        <tissue evidence="2">Aerial parts of the thallus</tissue>
    </source>
</reference>